<dbReference type="Pfam" id="PF00884">
    <property type="entry name" value="Sulfatase"/>
    <property type="match status" value="1"/>
</dbReference>
<dbReference type="PANTHER" id="PTHR43751">
    <property type="entry name" value="SULFATASE"/>
    <property type="match status" value="1"/>
</dbReference>
<dbReference type="Gene3D" id="3.40.720.10">
    <property type="entry name" value="Alkaline Phosphatase, subunit A"/>
    <property type="match status" value="1"/>
</dbReference>
<organism evidence="2 3">
    <name type="scientific">Arachidicoccus soli</name>
    <dbReference type="NCBI Taxonomy" id="2341117"/>
    <lineage>
        <taxon>Bacteria</taxon>
        <taxon>Pseudomonadati</taxon>
        <taxon>Bacteroidota</taxon>
        <taxon>Chitinophagia</taxon>
        <taxon>Chitinophagales</taxon>
        <taxon>Chitinophagaceae</taxon>
        <taxon>Arachidicoccus</taxon>
    </lineage>
</organism>
<proteinExistence type="predicted"/>
<dbReference type="InterPro" id="IPR052701">
    <property type="entry name" value="GAG_Ulvan_Degrading_Sulfatases"/>
</dbReference>
<sequence>MKKAIKGLILSIIVVSVSFYVAGCSGQQKGSEKEKNGSKATKTSLVKRPPNILIIFPDELRRYSAGFWSQKPYKEDVVGKPDPVFSPNIDRLAKTGVVFTSAIANYSLCSPSRGMFLSGMYPEQTGIWNNCFIGRDESLKDNVATLTDLFYQAGYNTSYFGKCHWLKPEPYFDEEGNYIGSDRFPGGHYMNSFGTYVPPGLGRHSIQYFYQAVKDNHYDPYVYSSDPHTIDGKKDGEVYRPKIWSPKLEAAKIIDYLQNKNDVRDTSKPFFMMWALNPPHPPYGYKNSDTVFEKKYYGTDKFPSLQDLVVRDNANPKVAAYAPYYFGNVTSVDYYMGLVLDELKKMGALDNTIVIFSSDHGEMLGSHDLNGKNVLYTESLAVPFIISWPDGLQPGISNIMFGSPDALPTIMGLAGLSNKIPAKVQGTNFATLLTDPSESKIQKPTAQLLMLVDSRGILTDRYTLGLQESKEKSNLIKEAFIYDNLKDPYQLNKISLKEKPDVAKELLAQLGVLLKKANDPWYKQKKHSDIIPYPSK</sequence>
<dbReference type="OrthoDB" id="9789742at2"/>
<dbReference type="PANTHER" id="PTHR43751:SF3">
    <property type="entry name" value="SULFATASE N-TERMINAL DOMAIN-CONTAINING PROTEIN"/>
    <property type="match status" value="1"/>
</dbReference>
<dbReference type="AlphaFoldDB" id="A0A386HL12"/>
<gene>
    <name evidence="2" type="ORF">D6B99_01660</name>
</gene>
<dbReference type="EMBL" id="CP032489">
    <property type="protein sequence ID" value="AYD46433.1"/>
    <property type="molecule type" value="Genomic_DNA"/>
</dbReference>
<accession>A0A386HL12</accession>
<dbReference type="SUPFAM" id="SSF53649">
    <property type="entry name" value="Alkaline phosphatase-like"/>
    <property type="match status" value="1"/>
</dbReference>
<reference evidence="2 3" key="1">
    <citation type="submission" date="2018-09" db="EMBL/GenBank/DDBJ databases">
        <title>Arachidicoccus sp. nov., a bacterium isolated from soil.</title>
        <authorList>
            <person name="Weon H.-Y."/>
            <person name="Kwon S.-W."/>
            <person name="Lee S.A."/>
        </authorList>
    </citation>
    <scope>NUCLEOTIDE SEQUENCE [LARGE SCALE GENOMIC DNA]</scope>
    <source>
        <strain evidence="2 3">KIS59-12</strain>
    </source>
</reference>
<dbReference type="Gene3D" id="3.30.1120.10">
    <property type="match status" value="1"/>
</dbReference>
<dbReference type="Proteomes" id="UP000266118">
    <property type="component" value="Chromosome"/>
</dbReference>
<feature type="domain" description="Sulfatase N-terminal" evidence="1">
    <location>
        <begin position="50"/>
        <end position="415"/>
    </location>
</feature>
<protein>
    <submittedName>
        <fullName evidence="2">Sulfatase</fullName>
    </submittedName>
</protein>
<dbReference type="InterPro" id="IPR017850">
    <property type="entry name" value="Alkaline_phosphatase_core_sf"/>
</dbReference>
<keyword evidence="3" id="KW-1185">Reference proteome</keyword>
<dbReference type="RefSeq" id="WP_119984456.1">
    <property type="nucleotide sequence ID" value="NZ_CP032489.1"/>
</dbReference>
<name>A0A386HL12_9BACT</name>
<dbReference type="KEGG" id="ark:D6B99_01660"/>
<evidence type="ECO:0000313" key="2">
    <source>
        <dbReference type="EMBL" id="AYD46433.1"/>
    </source>
</evidence>
<dbReference type="InterPro" id="IPR000917">
    <property type="entry name" value="Sulfatase_N"/>
</dbReference>
<evidence type="ECO:0000313" key="3">
    <source>
        <dbReference type="Proteomes" id="UP000266118"/>
    </source>
</evidence>
<evidence type="ECO:0000259" key="1">
    <source>
        <dbReference type="Pfam" id="PF00884"/>
    </source>
</evidence>